<dbReference type="GO" id="GO:0006744">
    <property type="term" value="P:ubiquinone biosynthetic process"/>
    <property type="evidence" value="ECO:0007669"/>
    <property type="project" value="TreeGrafter"/>
</dbReference>
<dbReference type="Pfam" id="PF03109">
    <property type="entry name" value="ABC1"/>
    <property type="match status" value="1"/>
</dbReference>
<dbReference type="SUPFAM" id="SSF56112">
    <property type="entry name" value="Protein kinase-like (PK-like)"/>
    <property type="match status" value="1"/>
</dbReference>
<dbReference type="VEuPathDB" id="TriTrypDB:TcIL3000_10_8460"/>
<proteinExistence type="predicted"/>
<dbReference type="PANTHER" id="PTHR43851">
    <property type="match status" value="1"/>
</dbReference>
<name>G0UXF3_TRYCI</name>
<accession>G0UXF3</accession>
<protein>
    <submittedName>
        <fullName evidence="2">Uncharacterized protein TCIL3000_10_8460</fullName>
    </submittedName>
</protein>
<gene>
    <name evidence="2" type="ORF">TCIL3000_10_8460</name>
</gene>
<dbReference type="InterPro" id="IPR051409">
    <property type="entry name" value="Atypical_kinase_ADCK"/>
</dbReference>
<dbReference type="PANTHER" id="PTHR43851:SF3">
    <property type="entry name" value="COENZYME Q8"/>
    <property type="match status" value="1"/>
</dbReference>
<organism evidence="2">
    <name type="scientific">Trypanosoma congolense (strain IL3000)</name>
    <dbReference type="NCBI Taxonomy" id="1068625"/>
    <lineage>
        <taxon>Eukaryota</taxon>
        <taxon>Discoba</taxon>
        <taxon>Euglenozoa</taxon>
        <taxon>Kinetoplastea</taxon>
        <taxon>Metakinetoplastina</taxon>
        <taxon>Trypanosomatida</taxon>
        <taxon>Trypanosomatidae</taxon>
        <taxon>Trypanosoma</taxon>
        <taxon>Nannomonas</taxon>
    </lineage>
</organism>
<dbReference type="InterPro" id="IPR004147">
    <property type="entry name" value="ABC1_dom"/>
</dbReference>
<dbReference type="InterPro" id="IPR011009">
    <property type="entry name" value="Kinase-like_dom_sf"/>
</dbReference>
<dbReference type="AlphaFoldDB" id="G0UXF3"/>
<dbReference type="EMBL" id="HE575323">
    <property type="protein sequence ID" value="CCC94070.1"/>
    <property type="molecule type" value="Genomic_DNA"/>
</dbReference>
<evidence type="ECO:0000259" key="1">
    <source>
        <dbReference type="Pfam" id="PF03109"/>
    </source>
</evidence>
<sequence>MLMTLNILPPGMFVGNILQELQQELETECSYTQEAQKQVRYAALLQRDKVLREVFVVPKVYESLSTDHILVTQMLPGVSIDKVISLQGAQHVRDYIARSLLRLTLVELFQWRFMQTDPNFSNFLFCPDTNKIGLIDFGAARDYSEEFVKDYLEVVAAAARGDRLTIIEKSISLGFLTGNEMKEMLDAHTESVLLLGKPFRYKDKPYDFSLENLPALIRAYVPTIVKLRLCPPPTPVYSLHRRLSGAILLSTKLKATIPSGEIFWSIYNEVTGR</sequence>
<reference evidence="2" key="1">
    <citation type="journal article" date="2012" name="Proc. Natl. Acad. Sci. U.S.A.">
        <title>Antigenic diversity is generated by distinct evolutionary mechanisms in African trypanosome species.</title>
        <authorList>
            <person name="Jackson A.P."/>
            <person name="Berry A."/>
            <person name="Aslett M."/>
            <person name="Allison H.C."/>
            <person name="Burton P."/>
            <person name="Vavrova-Anderson J."/>
            <person name="Brown R."/>
            <person name="Browne H."/>
            <person name="Corton N."/>
            <person name="Hauser H."/>
            <person name="Gamble J."/>
            <person name="Gilderthorp R."/>
            <person name="Marcello L."/>
            <person name="McQuillan J."/>
            <person name="Otto T.D."/>
            <person name="Quail M.A."/>
            <person name="Sanders M.J."/>
            <person name="van Tonder A."/>
            <person name="Ginger M.L."/>
            <person name="Field M.C."/>
            <person name="Barry J.D."/>
            <person name="Hertz-Fowler C."/>
            <person name="Berriman M."/>
        </authorList>
    </citation>
    <scope>NUCLEOTIDE SEQUENCE</scope>
    <source>
        <strain evidence="2">IL3000</strain>
    </source>
</reference>
<feature type="domain" description="ABC1 atypical kinase-like" evidence="1">
    <location>
        <begin position="3"/>
        <end position="168"/>
    </location>
</feature>
<evidence type="ECO:0000313" key="2">
    <source>
        <dbReference type="EMBL" id="CCC94070.1"/>
    </source>
</evidence>